<dbReference type="InterPro" id="IPR044974">
    <property type="entry name" value="Disease_R_plants"/>
</dbReference>
<evidence type="ECO:0000313" key="4">
    <source>
        <dbReference type="Proteomes" id="UP000327085"/>
    </source>
</evidence>
<dbReference type="Gene3D" id="3.40.50.300">
    <property type="entry name" value="P-loop containing nucleotide triphosphate hydrolases"/>
    <property type="match status" value="1"/>
</dbReference>
<dbReference type="PROSITE" id="PS50104">
    <property type="entry name" value="TIR"/>
    <property type="match status" value="1"/>
</dbReference>
<dbReference type="Proteomes" id="UP001054821">
    <property type="component" value="Chromosome 1"/>
</dbReference>
<dbReference type="GO" id="GO:0043531">
    <property type="term" value="F:ADP binding"/>
    <property type="evidence" value="ECO:0007669"/>
    <property type="project" value="InterPro"/>
</dbReference>
<dbReference type="PRINTS" id="PR00364">
    <property type="entry name" value="DISEASERSIST"/>
</dbReference>
<feature type="domain" description="TIR" evidence="1">
    <location>
        <begin position="1"/>
        <end position="98"/>
    </location>
</feature>
<reference evidence="3" key="1">
    <citation type="submission" date="2019-07" db="EMBL/GenBank/DDBJ databases">
        <authorList>
            <person name="Alioto T."/>
            <person name="Alioto T."/>
            <person name="Gomez Garrido J."/>
        </authorList>
    </citation>
    <scope>NUCLEOTIDE SEQUENCE</scope>
</reference>
<sequence length="235" mass="26682">MQCLDVLDKILECKKLKQQKVWPIFYKVEPSDVRHQRGSFGEELAKHECKFKNNIHKVHRWRKALSEAANLSGWTFSDGDRHESQFIREIVDDVLEELSSHAYLDVATYPVGIESYVGEINKRLEVGEESVCMVGIWGTGGIGKTTIAKAVYNLIVHEFDGSCFLANVRENSMPHGGLVQLQETLLIDILKVKKLKVTNVDKGVAMIKKRLSNKKVLLILDDVNQLEQLHISSRV</sequence>
<dbReference type="InterPro" id="IPR000157">
    <property type="entry name" value="TIR_dom"/>
</dbReference>
<dbReference type="PANTHER" id="PTHR11017">
    <property type="entry name" value="LEUCINE-RICH REPEAT-CONTAINING PROTEIN"/>
    <property type="match status" value="1"/>
</dbReference>
<reference evidence="2 5" key="3">
    <citation type="journal article" date="2022" name="G3 (Bethesda)">
        <title>Whole-genome sequence and methylome profiling of the almond [Prunus dulcis (Mill.) D.A. Webb] cultivar 'Nonpareil'.</title>
        <authorList>
            <person name="D'Amico-Willman K.M."/>
            <person name="Ouma W.Z."/>
            <person name="Meulia T."/>
            <person name="Sideli G.M."/>
            <person name="Gradziel T.M."/>
            <person name="Fresnedo-Ramirez J."/>
        </authorList>
    </citation>
    <scope>NUCLEOTIDE SEQUENCE [LARGE SCALE GENOMIC DNA]</scope>
    <source>
        <strain evidence="2">Clone GOH B32 T37-40</strain>
    </source>
</reference>
<keyword evidence="5" id="KW-1185">Reference proteome</keyword>
<dbReference type="EMBL" id="JAJFAZ020000001">
    <property type="protein sequence ID" value="KAI5347760.1"/>
    <property type="molecule type" value="Genomic_DNA"/>
</dbReference>
<gene>
    <name evidence="3" type="ORF">ALMOND_2B019398</name>
    <name evidence="2" type="ORF">L3X38_000647</name>
</gene>
<dbReference type="OMA" id="ANICGCH"/>
<dbReference type="InterPro" id="IPR027417">
    <property type="entry name" value="P-loop_NTPase"/>
</dbReference>
<dbReference type="Pfam" id="PF00931">
    <property type="entry name" value="NB-ARC"/>
    <property type="match status" value="1"/>
</dbReference>
<dbReference type="Gramene" id="VVA20954">
    <property type="protein sequence ID" value="VVA20954"/>
    <property type="gene ID" value="Prudul26B019398"/>
</dbReference>
<dbReference type="Gene3D" id="3.40.50.10140">
    <property type="entry name" value="Toll/interleukin-1 receptor homology (TIR) domain"/>
    <property type="match status" value="1"/>
</dbReference>
<accession>A0A5E4EYX8</accession>
<dbReference type="SUPFAM" id="SSF52540">
    <property type="entry name" value="P-loop containing nucleoside triphosphate hydrolases"/>
    <property type="match status" value="1"/>
</dbReference>
<protein>
    <submittedName>
        <fullName evidence="3">PREDICTED: TMV resistance</fullName>
    </submittedName>
</protein>
<evidence type="ECO:0000313" key="3">
    <source>
        <dbReference type="EMBL" id="VVA20954.1"/>
    </source>
</evidence>
<dbReference type="Pfam" id="PF01582">
    <property type="entry name" value="TIR"/>
    <property type="match status" value="1"/>
</dbReference>
<name>A0A5E4EYX8_PRUDU</name>
<dbReference type="InParanoid" id="A0A5E4EYX8"/>
<dbReference type="AlphaFoldDB" id="A0A5E4EYX8"/>
<dbReference type="GO" id="GO:0006952">
    <property type="term" value="P:defense response"/>
    <property type="evidence" value="ECO:0007669"/>
    <property type="project" value="InterPro"/>
</dbReference>
<dbReference type="InterPro" id="IPR035897">
    <property type="entry name" value="Toll_tir_struct_dom_sf"/>
</dbReference>
<dbReference type="GO" id="GO:0007165">
    <property type="term" value="P:signal transduction"/>
    <property type="evidence" value="ECO:0007669"/>
    <property type="project" value="InterPro"/>
</dbReference>
<organism evidence="3 4">
    <name type="scientific">Prunus dulcis</name>
    <name type="common">Almond</name>
    <name type="synonym">Amygdalus dulcis</name>
    <dbReference type="NCBI Taxonomy" id="3755"/>
    <lineage>
        <taxon>Eukaryota</taxon>
        <taxon>Viridiplantae</taxon>
        <taxon>Streptophyta</taxon>
        <taxon>Embryophyta</taxon>
        <taxon>Tracheophyta</taxon>
        <taxon>Spermatophyta</taxon>
        <taxon>Magnoliopsida</taxon>
        <taxon>eudicotyledons</taxon>
        <taxon>Gunneridae</taxon>
        <taxon>Pentapetalae</taxon>
        <taxon>rosids</taxon>
        <taxon>fabids</taxon>
        <taxon>Rosales</taxon>
        <taxon>Rosaceae</taxon>
        <taxon>Amygdaloideae</taxon>
        <taxon>Amygdaleae</taxon>
        <taxon>Prunus</taxon>
    </lineage>
</organism>
<dbReference type="EMBL" id="CABIKO010000048">
    <property type="protein sequence ID" value="VVA20954.1"/>
    <property type="molecule type" value="Genomic_DNA"/>
</dbReference>
<dbReference type="PANTHER" id="PTHR11017:SF578">
    <property type="entry name" value="ADP-RIBOSYL CYCLASE_CYCLIC ADP-RIBOSE HYDROLASE"/>
    <property type="match status" value="1"/>
</dbReference>
<proteinExistence type="predicted"/>
<dbReference type="SUPFAM" id="SSF52200">
    <property type="entry name" value="Toll/Interleukin receptor TIR domain"/>
    <property type="match status" value="1"/>
</dbReference>
<dbReference type="Proteomes" id="UP000327085">
    <property type="component" value="Chromosome 1"/>
</dbReference>
<evidence type="ECO:0000313" key="2">
    <source>
        <dbReference type="EMBL" id="KAI5347760.1"/>
    </source>
</evidence>
<evidence type="ECO:0000313" key="5">
    <source>
        <dbReference type="Proteomes" id="UP001054821"/>
    </source>
</evidence>
<evidence type="ECO:0000259" key="1">
    <source>
        <dbReference type="PROSITE" id="PS50104"/>
    </source>
</evidence>
<dbReference type="InterPro" id="IPR002182">
    <property type="entry name" value="NB-ARC"/>
</dbReference>
<reference evidence="4" key="2">
    <citation type="journal article" date="2020" name="Plant J.">
        <title>Transposons played a major role in the diversification between the closely related almond and peach genomes: results from the almond genome sequence.</title>
        <authorList>
            <person name="Alioto T."/>
            <person name="Alexiou K.G."/>
            <person name="Bardil A."/>
            <person name="Barteri F."/>
            <person name="Castanera R."/>
            <person name="Cruz F."/>
            <person name="Dhingra A."/>
            <person name="Duval H."/>
            <person name="Fernandez I Marti A."/>
            <person name="Frias L."/>
            <person name="Galan B."/>
            <person name="Garcia J.L."/>
            <person name="Howad W."/>
            <person name="Gomez-Garrido J."/>
            <person name="Gut M."/>
            <person name="Julca I."/>
            <person name="Morata J."/>
            <person name="Puigdomenech P."/>
            <person name="Ribeca P."/>
            <person name="Rubio Cabetas M.J."/>
            <person name="Vlasova A."/>
            <person name="Wirthensohn M."/>
            <person name="Garcia-Mas J."/>
            <person name="Gabaldon T."/>
            <person name="Casacuberta J.M."/>
            <person name="Arus P."/>
        </authorList>
    </citation>
    <scope>NUCLEOTIDE SEQUENCE [LARGE SCALE GENOMIC DNA]</scope>
    <source>
        <strain evidence="4">cv. Texas</strain>
    </source>
</reference>